<sequence>MGNGGAERECELRGSVSEREENEGTSGGAYGVEHVKGRECGEGEHVKGASVEVHEWRAYEEEHEKKCQEVAKRKGRVVKRGGGGGGGER</sequence>
<feature type="region of interest" description="Disordered" evidence="1">
    <location>
        <begin position="1"/>
        <end position="34"/>
    </location>
</feature>
<gene>
    <name evidence="2" type="ORF">Pmani_032107</name>
</gene>
<accession>A0AAE1NSD8</accession>
<dbReference type="EMBL" id="JAWZYT010004103">
    <property type="protein sequence ID" value="KAK4295329.1"/>
    <property type="molecule type" value="Genomic_DNA"/>
</dbReference>
<reference evidence="2" key="1">
    <citation type="submission" date="2023-11" db="EMBL/GenBank/DDBJ databases">
        <title>Genome assemblies of two species of porcelain crab, Petrolisthes cinctipes and Petrolisthes manimaculis (Anomura: Porcellanidae).</title>
        <authorList>
            <person name="Angst P."/>
        </authorList>
    </citation>
    <scope>NUCLEOTIDE SEQUENCE</scope>
    <source>
        <strain evidence="2">PB745_02</strain>
        <tissue evidence="2">Gill</tissue>
    </source>
</reference>
<feature type="compositionally biased region" description="Basic and acidic residues" evidence="1">
    <location>
        <begin position="1"/>
        <end position="19"/>
    </location>
</feature>
<evidence type="ECO:0000256" key="1">
    <source>
        <dbReference type="SAM" id="MobiDB-lite"/>
    </source>
</evidence>
<dbReference type="Proteomes" id="UP001292094">
    <property type="component" value="Unassembled WGS sequence"/>
</dbReference>
<organism evidence="2 3">
    <name type="scientific">Petrolisthes manimaculis</name>
    <dbReference type="NCBI Taxonomy" id="1843537"/>
    <lineage>
        <taxon>Eukaryota</taxon>
        <taxon>Metazoa</taxon>
        <taxon>Ecdysozoa</taxon>
        <taxon>Arthropoda</taxon>
        <taxon>Crustacea</taxon>
        <taxon>Multicrustacea</taxon>
        <taxon>Malacostraca</taxon>
        <taxon>Eumalacostraca</taxon>
        <taxon>Eucarida</taxon>
        <taxon>Decapoda</taxon>
        <taxon>Pleocyemata</taxon>
        <taxon>Anomura</taxon>
        <taxon>Galatheoidea</taxon>
        <taxon>Porcellanidae</taxon>
        <taxon>Petrolisthes</taxon>
    </lineage>
</organism>
<evidence type="ECO:0000313" key="3">
    <source>
        <dbReference type="Proteomes" id="UP001292094"/>
    </source>
</evidence>
<proteinExistence type="predicted"/>
<dbReference type="AlphaFoldDB" id="A0AAE1NSD8"/>
<name>A0AAE1NSD8_9EUCA</name>
<keyword evidence="3" id="KW-1185">Reference proteome</keyword>
<evidence type="ECO:0000313" key="2">
    <source>
        <dbReference type="EMBL" id="KAK4295329.1"/>
    </source>
</evidence>
<comment type="caution">
    <text evidence="2">The sequence shown here is derived from an EMBL/GenBank/DDBJ whole genome shotgun (WGS) entry which is preliminary data.</text>
</comment>
<protein>
    <submittedName>
        <fullName evidence="2">Uncharacterized protein</fullName>
    </submittedName>
</protein>